<protein>
    <recommendedName>
        <fullName evidence="2">Reverse transcriptase domain-containing protein</fullName>
    </recommendedName>
</protein>
<proteinExistence type="predicted"/>
<dbReference type="AlphaFoldDB" id="A0A6L2NP28"/>
<gene>
    <name evidence="1" type="ORF">Tci_059878</name>
</gene>
<comment type="caution">
    <text evidence="1">The sequence shown here is derived from an EMBL/GenBank/DDBJ whole genome shotgun (WGS) entry which is preliminary data.</text>
</comment>
<evidence type="ECO:0008006" key="2">
    <source>
        <dbReference type="Google" id="ProtNLM"/>
    </source>
</evidence>
<reference evidence="1" key="1">
    <citation type="journal article" date="2019" name="Sci. Rep.">
        <title>Draft genome of Tanacetum cinerariifolium, the natural source of mosquito coil.</title>
        <authorList>
            <person name="Yamashiro T."/>
            <person name="Shiraishi A."/>
            <person name="Satake H."/>
            <person name="Nakayama K."/>
        </authorList>
    </citation>
    <scope>NUCLEOTIDE SEQUENCE</scope>
</reference>
<accession>A0A6L2NP28</accession>
<sequence>MEKNQLVLTKPRLSVLTVIEEGTLPGIAEQPRIQETGVEVLGMRSYQLEEKATDFALMAFTSNPSSSSSSNSERVKQRKQAANLAVQKKQEEQTAQTWERFSEIKHAFTDNQYQPEEIQELMCKILEDVRNTNEELSEFTNSSSWDRPMIDDDQEHSIQFRLYLENSSKAIAPVLPIEEPEYSLSMGNEHVDTILETESDELIKSSVENLVLIPSKYEVTSDNESECDVPVNNESSPIFVTFSNPLFDCNDDFTSSDDELLSNEDKNLMRKLLIRLSSLSPSPILVEDCDSHMEEIDLFLATDDLMPPGIENEDYDSERDIYFLEELFSNDPILLPKNEPFNFDHYEPSFPRPPLEPPDVEVFFDFELDSGELILAVMNNIDELIEDECFDPGGGGIYVFANVEDDDYFPFILVI</sequence>
<dbReference type="EMBL" id="BKCJ010009635">
    <property type="protein sequence ID" value="GEU87900.1"/>
    <property type="molecule type" value="Genomic_DNA"/>
</dbReference>
<organism evidence="1">
    <name type="scientific">Tanacetum cinerariifolium</name>
    <name type="common">Dalmatian daisy</name>
    <name type="synonym">Chrysanthemum cinerariifolium</name>
    <dbReference type="NCBI Taxonomy" id="118510"/>
    <lineage>
        <taxon>Eukaryota</taxon>
        <taxon>Viridiplantae</taxon>
        <taxon>Streptophyta</taxon>
        <taxon>Embryophyta</taxon>
        <taxon>Tracheophyta</taxon>
        <taxon>Spermatophyta</taxon>
        <taxon>Magnoliopsida</taxon>
        <taxon>eudicotyledons</taxon>
        <taxon>Gunneridae</taxon>
        <taxon>Pentapetalae</taxon>
        <taxon>asterids</taxon>
        <taxon>campanulids</taxon>
        <taxon>Asterales</taxon>
        <taxon>Asteraceae</taxon>
        <taxon>Asteroideae</taxon>
        <taxon>Anthemideae</taxon>
        <taxon>Anthemidinae</taxon>
        <taxon>Tanacetum</taxon>
    </lineage>
</organism>
<evidence type="ECO:0000313" key="1">
    <source>
        <dbReference type="EMBL" id="GEU87900.1"/>
    </source>
</evidence>
<name>A0A6L2NP28_TANCI</name>